<organism evidence="1">
    <name type="scientific">Siphoviridae sp. cttqT1</name>
    <dbReference type="NCBI Taxonomy" id="2827961"/>
    <lineage>
        <taxon>Viruses</taxon>
        <taxon>Duplodnaviria</taxon>
        <taxon>Heunggongvirae</taxon>
        <taxon>Uroviricota</taxon>
        <taxon>Caudoviricetes</taxon>
    </lineage>
</organism>
<accession>A0A8S5TP56</accession>
<protein>
    <submittedName>
        <fullName evidence="1">Rubredoxin loop, ELECTRON TRANSPORT</fullName>
    </submittedName>
</protein>
<proteinExistence type="predicted"/>
<name>A0A8S5TP56_9CAUD</name>
<sequence length="47" mass="5327">MDIFKCENCSCLMILNICNLAEYLDRGTVSCPYCGANSEYLNKLENN</sequence>
<evidence type="ECO:0000313" key="1">
    <source>
        <dbReference type="EMBL" id="DAF64903.1"/>
    </source>
</evidence>
<reference evidence="1" key="1">
    <citation type="journal article" date="2021" name="Proc. Natl. Acad. Sci. U.S.A.">
        <title>A Catalog of Tens of Thousands of Viruses from Human Metagenomes Reveals Hidden Associations with Chronic Diseases.</title>
        <authorList>
            <person name="Tisza M.J."/>
            <person name="Buck C.B."/>
        </authorList>
    </citation>
    <scope>NUCLEOTIDE SEQUENCE</scope>
    <source>
        <strain evidence="1">CttqT1</strain>
    </source>
</reference>
<dbReference type="EMBL" id="BK032869">
    <property type="protein sequence ID" value="DAF64903.1"/>
    <property type="molecule type" value="Genomic_DNA"/>
</dbReference>